<evidence type="ECO:0000313" key="13">
    <source>
        <dbReference type="EMBL" id="BBD92604.1"/>
    </source>
</evidence>
<dbReference type="InterPro" id="IPR004593">
    <property type="entry name" value="SbcD"/>
</dbReference>
<dbReference type="InterPro" id="IPR004843">
    <property type="entry name" value="Calcineurin-like_PHP"/>
</dbReference>
<dbReference type="GO" id="GO:0004527">
    <property type="term" value="F:exonuclease activity"/>
    <property type="evidence" value="ECO:0007669"/>
    <property type="project" value="UniProtKB-KW"/>
</dbReference>
<organism evidence="13 14">
    <name type="scientific">Staphylococcus caprae</name>
    <dbReference type="NCBI Taxonomy" id="29380"/>
    <lineage>
        <taxon>Bacteria</taxon>
        <taxon>Bacillati</taxon>
        <taxon>Bacillota</taxon>
        <taxon>Bacilli</taxon>
        <taxon>Bacillales</taxon>
        <taxon>Staphylococcaceae</taxon>
        <taxon>Staphylococcus</taxon>
    </lineage>
</organism>
<comment type="subunit">
    <text evidence="2 10">Heterodimer of SbcC and SbcD.</text>
</comment>
<keyword evidence="14" id="KW-1185">Reference proteome</keyword>
<keyword evidence="7 10" id="KW-0378">Hydrolase</keyword>
<dbReference type="PANTHER" id="PTHR30337">
    <property type="entry name" value="COMPONENT OF ATP-DEPENDENT DSDNA EXONUCLEASE"/>
    <property type="match status" value="1"/>
</dbReference>
<accession>A0ABN5WC11</accession>
<feature type="domain" description="Nuclease SbcCD subunit D C-terminal" evidence="12">
    <location>
        <begin position="262"/>
        <end position="349"/>
    </location>
</feature>
<dbReference type="Proteomes" id="UP000274772">
    <property type="component" value="Chromosome"/>
</dbReference>
<evidence type="ECO:0000256" key="1">
    <source>
        <dbReference type="ARBA" id="ARBA00010555"/>
    </source>
</evidence>
<keyword evidence="5 10" id="KW-0540">Nuclease</keyword>
<evidence type="ECO:0000259" key="11">
    <source>
        <dbReference type="Pfam" id="PF00149"/>
    </source>
</evidence>
<gene>
    <name evidence="10 13" type="primary">sbcD</name>
    <name evidence="13" type="ORF">JMUB590_1546</name>
</gene>
<reference evidence="13 14" key="1">
    <citation type="submission" date="2018-05" db="EMBL/GenBank/DDBJ databases">
        <title>Complete genome sequencing of three human clinical isolates of Staphylococcus caprae reveals virulence factors similar to those of S. epidermidis and S. capitis.</title>
        <authorList>
            <person name="Watanabe S."/>
            <person name="Cui L."/>
        </authorList>
    </citation>
    <scope>NUCLEOTIDE SEQUENCE [LARGE SCALE GENOMIC DNA]</scope>
    <source>
        <strain evidence="13 14">JMUB590</strain>
    </source>
</reference>
<dbReference type="EMBL" id="AP018586">
    <property type="protein sequence ID" value="BBD92604.1"/>
    <property type="molecule type" value="Genomic_DNA"/>
</dbReference>
<dbReference type="InterPro" id="IPR050535">
    <property type="entry name" value="DNA_Repair-Maintenance_Comp"/>
</dbReference>
<sequence length="374" mass="43365">MKIIHTADWHLGKILNGKQLLEDQKYVLTQFVNQMKVEKPDVIVIAGDLYDTSYPSKETMGLLEDTIAELNIKLHLPIIIISGNHDGKERLNYGASWFESNHLYIRTKLEDIHKPIEINGIQFFTLPFATVSEVQDFFKDKDISTHQEALNSCLEYMSQSIDRNKVNILIGHLTIQGGKTSESERPLTIGTVESVEKQSFKQFDYVMLGHLHHPFSINDNTIKYSGSLLQYSFSEINQAKGYRIVRIKEKQDIEDTFVPIKPLRELEVIEGDYDDVIQERLPIKNKDNYIHFKLSNMSHINDPMMKLKQIYPNTLALTNKTFEINEEYRNIEIKKQDDQSIIKNFYETMTNETMSENQSKKVADILNQIMGKEV</sequence>
<keyword evidence="9 10" id="KW-0233">DNA recombination</keyword>
<dbReference type="InterPro" id="IPR029052">
    <property type="entry name" value="Metallo-depent_PP-like"/>
</dbReference>
<evidence type="ECO:0000259" key="12">
    <source>
        <dbReference type="Pfam" id="PF12320"/>
    </source>
</evidence>
<dbReference type="InterPro" id="IPR053381">
    <property type="entry name" value="SbcCD_nuclease"/>
</dbReference>
<evidence type="ECO:0000256" key="4">
    <source>
        <dbReference type="ARBA" id="ARBA00022705"/>
    </source>
</evidence>
<evidence type="ECO:0000256" key="6">
    <source>
        <dbReference type="ARBA" id="ARBA00022759"/>
    </source>
</evidence>
<comment type="similarity">
    <text evidence="1 10">Belongs to the SbcD family.</text>
</comment>
<evidence type="ECO:0000256" key="8">
    <source>
        <dbReference type="ARBA" id="ARBA00022839"/>
    </source>
</evidence>
<dbReference type="NCBIfam" id="TIGR00619">
    <property type="entry name" value="sbcd"/>
    <property type="match status" value="1"/>
</dbReference>
<dbReference type="InterPro" id="IPR026843">
    <property type="entry name" value="SbcD_C"/>
</dbReference>
<dbReference type="Gene3D" id="3.60.21.10">
    <property type="match status" value="1"/>
</dbReference>
<comment type="function">
    <text evidence="10">SbcCD cleaves DNA hairpin structures. These structures can inhibit DNA replication and are intermediates in certain DNA recombination reactions. The complex acts as a 3'-&gt;5' double strand exonuclease that can open hairpins. It also has a 5' single-strand endonuclease activity.</text>
</comment>
<evidence type="ECO:0000256" key="9">
    <source>
        <dbReference type="ARBA" id="ARBA00023172"/>
    </source>
</evidence>
<dbReference type="RefSeq" id="WP_037541429.1">
    <property type="nucleotide sequence ID" value="NZ_AP018585.1"/>
</dbReference>
<dbReference type="GeneID" id="58051301"/>
<dbReference type="CDD" id="cd00840">
    <property type="entry name" value="MPP_Mre11_N"/>
    <property type="match status" value="1"/>
</dbReference>
<dbReference type="InterPro" id="IPR041796">
    <property type="entry name" value="Mre11_N"/>
</dbReference>
<dbReference type="Pfam" id="PF12320">
    <property type="entry name" value="SbcD_C"/>
    <property type="match status" value="1"/>
</dbReference>
<keyword evidence="4 10" id="KW-0235">DNA replication</keyword>
<evidence type="ECO:0000256" key="3">
    <source>
        <dbReference type="ARBA" id="ARBA00013365"/>
    </source>
</evidence>
<evidence type="ECO:0000313" key="14">
    <source>
        <dbReference type="Proteomes" id="UP000274772"/>
    </source>
</evidence>
<keyword evidence="6 10" id="KW-0255">Endonuclease</keyword>
<evidence type="ECO:0000256" key="5">
    <source>
        <dbReference type="ARBA" id="ARBA00022722"/>
    </source>
</evidence>
<dbReference type="Pfam" id="PF00149">
    <property type="entry name" value="Metallophos"/>
    <property type="match status" value="1"/>
</dbReference>
<dbReference type="PANTHER" id="PTHR30337:SF0">
    <property type="entry name" value="NUCLEASE SBCCD SUBUNIT D"/>
    <property type="match status" value="1"/>
</dbReference>
<name>A0ABN5WC11_9STAP</name>
<evidence type="ECO:0000256" key="10">
    <source>
        <dbReference type="RuleBase" id="RU363069"/>
    </source>
</evidence>
<protein>
    <recommendedName>
        <fullName evidence="3 10">Nuclease SbcCD subunit D</fullName>
    </recommendedName>
</protein>
<dbReference type="NCBIfam" id="NF041753">
    <property type="entry name" value="sbcd_Staph"/>
    <property type="match status" value="1"/>
</dbReference>
<proteinExistence type="inferred from homology"/>
<dbReference type="SUPFAM" id="SSF56300">
    <property type="entry name" value="Metallo-dependent phosphatases"/>
    <property type="match status" value="1"/>
</dbReference>
<keyword evidence="8 10" id="KW-0269">Exonuclease</keyword>
<evidence type="ECO:0000256" key="2">
    <source>
        <dbReference type="ARBA" id="ARBA00011322"/>
    </source>
</evidence>
<evidence type="ECO:0000256" key="7">
    <source>
        <dbReference type="ARBA" id="ARBA00022801"/>
    </source>
</evidence>
<feature type="domain" description="Calcineurin-like phosphoesterase" evidence="11">
    <location>
        <begin position="1"/>
        <end position="214"/>
    </location>
</feature>